<reference evidence="2 3" key="1">
    <citation type="submission" date="2018-11" db="EMBL/GenBank/DDBJ databases">
        <authorList>
            <person name="Peiro R."/>
            <person name="Begona"/>
            <person name="Cbmso G."/>
            <person name="Lopez M."/>
            <person name="Gonzalez S."/>
            <person name="Sacristan E."/>
            <person name="Castillo E."/>
        </authorList>
    </citation>
    <scope>NUCLEOTIDE SEQUENCE [LARGE SCALE GENOMIC DNA]</scope>
    <source>
        <strain evidence="2">Brev_genome</strain>
    </source>
</reference>
<gene>
    <name evidence="2" type="ORF">BREV_BREV_03406</name>
</gene>
<evidence type="ECO:0000313" key="2">
    <source>
        <dbReference type="EMBL" id="VDC48976.1"/>
    </source>
</evidence>
<dbReference type="EMBL" id="UXHF01000132">
    <property type="protein sequence ID" value="VDC48976.1"/>
    <property type="molecule type" value="Genomic_DNA"/>
</dbReference>
<evidence type="ECO:0000313" key="3">
    <source>
        <dbReference type="Proteomes" id="UP000289220"/>
    </source>
</evidence>
<dbReference type="GO" id="GO:0006352">
    <property type="term" value="P:DNA-templated transcription initiation"/>
    <property type="evidence" value="ECO:0007669"/>
    <property type="project" value="InterPro"/>
</dbReference>
<feature type="domain" description="RNA polymerase sigma-70 region 2" evidence="1">
    <location>
        <begin position="56"/>
        <end position="86"/>
    </location>
</feature>
<dbReference type="SUPFAM" id="SSF88946">
    <property type="entry name" value="Sigma2 domain of RNA polymerase sigma factors"/>
    <property type="match status" value="1"/>
</dbReference>
<comment type="caution">
    <text evidence="2">The sequence shown here is derived from an EMBL/GenBank/DDBJ whole genome shotgun (WGS) entry which is preliminary data.</text>
</comment>
<name>A0A7Z9C4C9_9CAUL</name>
<proteinExistence type="predicted"/>
<dbReference type="InterPro" id="IPR013325">
    <property type="entry name" value="RNA_pol_sigma_r2"/>
</dbReference>
<evidence type="ECO:0000259" key="1">
    <source>
        <dbReference type="Pfam" id="PF04542"/>
    </source>
</evidence>
<keyword evidence="3" id="KW-1185">Reference proteome</keyword>
<dbReference type="Pfam" id="PF04542">
    <property type="entry name" value="Sigma70_r2"/>
    <property type="match status" value="1"/>
</dbReference>
<dbReference type="Gene3D" id="1.10.1740.10">
    <property type="match status" value="1"/>
</dbReference>
<accession>A0A7Z9C4C9</accession>
<dbReference type="AlphaFoldDB" id="A0A7Z9C4C9"/>
<dbReference type="InterPro" id="IPR007627">
    <property type="entry name" value="RNA_pol_sigma70_r2"/>
</dbReference>
<sequence>MGAAVCRQQDMSGTLKLHRTPLHRAEQTAGTPFGGGADVAYDGDQKLATVTWSPVRDFVRRLAHRRLGRADMADDVAQETLLRLIEYQRGGRIDNLYVDRRGKGTPLAV</sequence>
<dbReference type="Proteomes" id="UP000289220">
    <property type="component" value="Unassembled WGS sequence"/>
</dbReference>
<protein>
    <recommendedName>
        <fullName evidence="1">RNA polymerase sigma-70 region 2 domain-containing protein</fullName>
    </recommendedName>
</protein>
<organism evidence="2 3">
    <name type="scientific">Brevundimonas mediterranea</name>
    <dbReference type="NCBI Taxonomy" id="74329"/>
    <lineage>
        <taxon>Bacteria</taxon>
        <taxon>Pseudomonadati</taxon>
        <taxon>Pseudomonadota</taxon>
        <taxon>Alphaproteobacteria</taxon>
        <taxon>Caulobacterales</taxon>
        <taxon>Caulobacteraceae</taxon>
        <taxon>Brevundimonas</taxon>
    </lineage>
</organism>
<dbReference type="GO" id="GO:0003700">
    <property type="term" value="F:DNA-binding transcription factor activity"/>
    <property type="evidence" value="ECO:0007669"/>
    <property type="project" value="InterPro"/>
</dbReference>